<evidence type="ECO:0000313" key="7">
    <source>
        <dbReference type="Proteomes" id="UP000295075"/>
    </source>
</evidence>
<dbReference type="Proteomes" id="UP000295075">
    <property type="component" value="Unassembled WGS sequence"/>
</dbReference>
<evidence type="ECO:0000256" key="3">
    <source>
        <dbReference type="ARBA" id="ARBA00022840"/>
    </source>
</evidence>
<evidence type="ECO:0000256" key="1">
    <source>
        <dbReference type="ARBA" id="ARBA00022598"/>
    </source>
</evidence>
<dbReference type="SUPFAM" id="SSF56059">
    <property type="entry name" value="Glutathione synthetase ATP-binding domain-like"/>
    <property type="match status" value="1"/>
</dbReference>
<dbReference type="GO" id="GO:0016874">
    <property type="term" value="F:ligase activity"/>
    <property type="evidence" value="ECO:0007669"/>
    <property type="project" value="UniProtKB-KW"/>
</dbReference>
<dbReference type="PANTHER" id="PTHR43585">
    <property type="entry name" value="FUMIPYRROLE BIOSYNTHESIS PROTEIN C"/>
    <property type="match status" value="1"/>
</dbReference>
<evidence type="ECO:0000256" key="4">
    <source>
        <dbReference type="PROSITE-ProRule" id="PRU00409"/>
    </source>
</evidence>
<keyword evidence="3 4" id="KW-0067">ATP-binding</keyword>
<dbReference type="AlphaFoldDB" id="A0A4R4Q3R5"/>
<dbReference type="OrthoDB" id="24041at2"/>
<dbReference type="InterPro" id="IPR052032">
    <property type="entry name" value="ATP-dep_AA_Ligase"/>
</dbReference>
<keyword evidence="1" id="KW-0436">Ligase</keyword>
<evidence type="ECO:0000259" key="5">
    <source>
        <dbReference type="PROSITE" id="PS50975"/>
    </source>
</evidence>
<dbReference type="GO" id="GO:0005524">
    <property type="term" value="F:ATP binding"/>
    <property type="evidence" value="ECO:0007669"/>
    <property type="project" value="UniProtKB-UniRule"/>
</dbReference>
<protein>
    <submittedName>
        <fullName evidence="6">ATP-grasp domain-containing protein</fullName>
    </submittedName>
</protein>
<comment type="caution">
    <text evidence="6">The sequence shown here is derived from an EMBL/GenBank/DDBJ whole genome shotgun (WGS) entry which is preliminary data.</text>
</comment>
<dbReference type="PANTHER" id="PTHR43585:SF2">
    <property type="entry name" value="ATP-GRASP ENZYME FSQD"/>
    <property type="match status" value="1"/>
</dbReference>
<dbReference type="RefSeq" id="WP_132407210.1">
    <property type="nucleotide sequence ID" value="NZ_SMKA01000058.1"/>
</dbReference>
<dbReference type="NCBIfam" id="NF005543">
    <property type="entry name" value="PRK07206.1"/>
    <property type="match status" value="1"/>
</dbReference>
<name>A0A4R4Q3R5_9ACTN</name>
<dbReference type="Gene3D" id="3.30.470.20">
    <property type="entry name" value="ATP-grasp fold, B domain"/>
    <property type="match status" value="1"/>
</dbReference>
<dbReference type="Pfam" id="PF13535">
    <property type="entry name" value="ATP-grasp_4"/>
    <property type="match status" value="1"/>
</dbReference>
<sequence>MSDYTIIVDPLSTGQEYPAAFRAAGRKPVAVLSGLEPPPAYTASWNPEDFDHVHYFTGDVSVLADELRQYEPTYLVPGAESGVELCDQLTEILFPGTGNVPELASARRDKWEMAQALTEAGVPRLRQVLTADPAEAEEWLRANDLLGRRLVIKPPKSAAGDEVYVVFEGGDWRERFHRVLGRTNKMGLINDAVLIQEYAEGTEYLVDTYSVDGVHALVDVCRYTKVGRGDKIGIYRRIDFLAEDDPEVQALWPYTRDVLDAVGIRIGCGHVEVMMTADGPRLIEVAARPAGGGHQMVSELATGDNHIKRTVAHRVRGEVRDGFDLVQHLRGVFIIAPSEGYFRNREVFDGIESLKSFHWMKILHEEDAVVPATVDLFTCLAWVILIHSDPQTLDEDYQRVLEMEAAIIIETP</sequence>
<dbReference type="PROSITE" id="PS50975">
    <property type="entry name" value="ATP_GRASP"/>
    <property type="match status" value="1"/>
</dbReference>
<organism evidence="6 7">
    <name type="scientific">Kribbella albertanoniae</name>
    <dbReference type="NCBI Taxonomy" id="1266829"/>
    <lineage>
        <taxon>Bacteria</taxon>
        <taxon>Bacillati</taxon>
        <taxon>Actinomycetota</taxon>
        <taxon>Actinomycetes</taxon>
        <taxon>Propionibacteriales</taxon>
        <taxon>Kribbellaceae</taxon>
        <taxon>Kribbella</taxon>
    </lineage>
</organism>
<proteinExistence type="predicted"/>
<feature type="domain" description="ATP-grasp" evidence="5">
    <location>
        <begin position="114"/>
        <end position="315"/>
    </location>
</feature>
<keyword evidence="2 4" id="KW-0547">Nucleotide-binding</keyword>
<reference evidence="6 7" key="1">
    <citation type="submission" date="2019-03" db="EMBL/GenBank/DDBJ databases">
        <title>Draft genome sequences of novel Actinobacteria.</title>
        <authorList>
            <person name="Sahin N."/>
            <person name="Ay H."/>
            <person name="Saygin H."/>
        </authorList>
    </citation>
    <scope>NUCLEOTIDE SEQUENCE [LARGE SCALE GENOMIC DNA]</scope>
    <source>
        <strain evidence="6 7">JCM 30547</strain>
    </source>
</reference>
<keyword evidence="7" id="KW-1185">Reference proteome</keyword>
<evidence type="ECO:0000313" key="6">
    <source>
        <dbReference type="EMBL" id="TDC29519.1"/>
    </source>
</evidence>
<accession>A0A4R4Q3R5</accession>
<dbReference type="EMBL" id="SMKA01000058">
    <property type="protein sequence ID" value="TDC29519.1"/>
    <property type="molecule type" value="Genomic_DNA"/>
</dbReference>
<evidence type="ECO:0000256" key="2">
    <source>
        <dbReference type="ARBA" id="ARBA00022741"/>
    </source>
</evidence>
<dbReference type="InterPro" id="IPR011761">
    <property type="entry name" value="ATP-grasp"/>
</dbReference>
<dbReference type="GO" id="GO:0046872">
    <property type="term" value="F:metal ion binding"/>
    <property type="evidence" value="ECO:0007669"/>
    <property type="project" value="InterPro"/>
</dbReference>
<gene>
    <name evidence="6" type="ORF">E1261_15560</name>
</gene>